<reference evidence="2" key="1">
    <citation type="submission" date="2020-04" db="EMBL/GenBank/DDBJ databases">
        <authorList>
            <person name="Alioto T."/>
            <person name="Alioto T."/>
            <person name="Gomez Garrido J."/>
        </authorList>
    </citation>
    <scope>NUCLEOTIDE SEQUENCE</scope>
    <source>
        <strain evidence="2">A484AB</strain>
    </source>
</reference>
<name>A0A6S7ICD3_PARCT</name>
<dbReference type="CDD" id="cd00821">
    <property type="entry name" value="PH"/>
    <property type="match status" value="1"/>
</dbReference>
<feature type="compositionally biased region" description="Polar residues" evidence="1">
    <location>
        <begin position="354"/>
        <end position="366"/>
    </location>
</feature>
<dbReference type="InterPro" id="IPR002404">
    <property type="entry name" value="IRS_PTB"/>
</dbReference>
<feature type="compositionally biased region" description="Basic and acidic residues" evidence="1">
    <location>
        <begin position="798"/>
        <end position="810"/>
    </location>
</feature>
<dbReference type="InterPro" id="IPR050996">
    <property type="entry name" value="Docking_Protein_DOK"/>
</dbReference>
<feature type="compositionally biased region" description="Basic and acidic residues" evidence="1">
    <location>
        <begin position="656"/>
        <end position="671"/>
    </location>
</feature>
<dbReference type="Gene3D" id="2.30.29.30">
    <property type="entry name" value="Pleckstrin-homology domain (PH domain)/Phosphotyrosine-binding domain (PTB)"/>
    <property type="match status" value="2"/>
</dbReference>
<evidence type="ECO:0000256" key="1">
    <source>
        <dbReference type="SAM" id="MobiDB-lite"/>
    </source>
</evidence>
<dbReference type="PANTHER" id="PTHR21258">
    <property type="entry name" value="DOCKING PROTEIN RELATED"/>
    <property type="match status" value="1"/>
</dbReference>
<dbReference type="InterPro" id="IPR001849">
    <property type="entry name" value="PH_domain"/>
</dbReference>
<accession>A0A6S7ICD3</accession>
<evidence type="ECO:0000313" key="3">
    <source>
        <dbReference type="Proteomes" id="UP001152795"/>
    </source>
</evidence>
<dbReference type="EMBL" id="CACRXK020008540">
    <property type="protein sequence ID" value="CAB4015017.1"/>
    <property type="molecule type" value="Genomic_DNA"/>
</dbReference>
<dbReference type="Pfam" id="PF02174">
    <property type="entry name" value="IRS"/>
    <property type="match status" value="1"/>
</dbReference>
<feature type="region of interest" description="Disordered" evidence="1">
    <location>
        <begin position="738"/>
        <end position="774"/>
    </location>
</feature>
<dbReference type="SMART" id="SM01244">
    <property type="entry name" value="IRS"/>
    <property type="match status" value="1"/>
</dbReference>
<dbReference type="GO" id="GO:0005737">
    <property type="term" value="C:cytoplasm"/>
    <property type="evidence" value="ECO:0007669"/>
    <property type="project" value="TreeGrafter"/>
</dbReference>
<dbReference type="Proteomes" id="UP001152795">
    <property type="component" value="Unassembled WGS sequence"/>
</dbReference>
<feature type="region of interest" description="Disordered" evidence="1">
    <location>
        <begin position="798"/>
        <end position="820"/>
    </location>
</feature>
<dbReference type="SUPFAM" id="SSF50729">
    <property type="entry name" value="PH domain-like"/>
    <property type="match status" value="2"/>
</dbReference>
<dbReference type="InterPro" id="IPR011993">
    <property type="entry name" value="PH-like_dom_sf"/>
</dbReference>
<feature type="compositionally biased region" description="Basic and acidic residues" evidence="1">
    <location>
        <begin position="744"/>
        <end position="755"/>
    </location>
</feature>
<dbReference type="GO" id="GO:0007169">
    <property type="term" value="P:cell surface receptor protein tyrosine kinase signaling pathway"/>
    <property type="evidence" value="ECO:0007669"/>
    <property type="project" value="TreeGrafter"/>
</dbReference>
<dbReference type="PROSITE" id="PS50003">
    <property type="entry name" value="PH_DOMAIN"/>
    <property type="match status" value="1"/>
</dbReference>
<feature type="region of interest" description="Disordered" evidence="1">
    <location>
        <begin position="354"/>
        <end position="394"/>
    </location>
</feature>
<protein>
    <submittedName>
        <fullName evidence="2">Docking 5</fullName>
    </submittedName>
</protein>
<dbReference type="AlphaFoldDB" id="A0A6S7ICD3"/>
<dbReference type="OrthoDB" id="10071636at2759"/>
<sequence>MNSNFEEIFQGWLEKEEYNKNKSFLKKSKYWKKYFCVLRRYEGDANVYLQWFEKEEEWRKEFPKGTLGLFPKYSVYKHKTDKSKSYFEISNDEEAHYFLANNEKTMDLWVIQLMMQTRLNSSMIDSSFRVKGGENKDLQRIGAKNLNCLLHLSEWGMTLALERTHSVLSQWPLTTIRNYECTDNNEFVFEAGRKSPMGEGKYEFLTTNSEDNAIFDQLDHFTSLRATRVRSAGGRNRLNSANDEEIAQAYGRLRWSVMLTRSQLNLGVINTMPSQPQAIAKNNNQAVYNHLDRKSSIQTSSTAIEDSYNRLDRTGSLNDHLSSERSYSRLNCSKITPSRAQSQRSCRDQNISNSYDHLERSTSFNGSPSSADSRSRSFGGVEGQSRFHFPSPPAEDSYNHLARVRHASLPSSSSPKKQLDFYDKLDRSMANVHLGSHVNSYDRLDSMQDQESHVNSYDRLDRLDSTRDQGSHVNSYDHLGSMQGSMMLDKDMGMSPPLSSNDSNAYDTFGNLKAHTPTSYPFVKPGQKIQDQAPLMVELPPPLPEKPSFMARGEKKSSSEPPPITISPKKRGKPLPLRPDLNGQDRPELPTKNRNETSNGETSKGANLDQHYQSVDDEKSPQVNGTSQETGSNASHYQAVDDKLSGIDTNGSHYQAVDDQKLEPEYDEPRGRLNTHSSDPDLTKIPGGKGKGKRKLDPSKRTTLHRSAPSLALYATVDKKSKGSPKLTKSGSTFKLFKRIGRSSKKEEESYEKVPRKSKKSPKKDSRVVSTSSLKPLIAEEDAVSYVDIDGEERALARDLMDRRDSKRPLPDLPGEPSAV</sequence>
<dbReference type="PANTHER" id="PTHR21258:SF56">
    <property type="entry name" value="IRS-TYPE PTB DOMAIN-CONTAINING PROTEIN"/>
    <property type="match status" value="1"/>
</dbReference>
<feature type="compositionally biased region" description="Basic and acidic residues" evidence="1">
    <location>
        <begin position="583"/>
        <end position="595"/>
    </location>
</feature>
<evidence type="ECO:0000313" key="2">
    <source>
        <dbReference type="EMBL" id="CAB4015017.1"/>
    </source>
</evidence>
<proteinExistence type="predicted"/>
<comment type="caution">
    <text evidence="2">The sequence shown here is derived from an EMBL/GenBank/DDBJ whole genome shotgun (WGS) entry which is preliminary data.</text>
</comment>
<keyword evidence="3" id="KW-1185">Reference proteome</keyword>
<organism evidence="2 3">
    <name type="scientific">Paramuricea clavata</name>
    <name type="common">Red gorgonian</name>
    <name type="synonym">Violescent sea-whip</name>
    <dbReference type="NCBI Taxonomy" id="317549"/>
    <lineage>
        <taxon>Eukaryota</taxon>
        <taxon>Metazoa</taxon>
        <taxon>Cnidaria</taxon>
        <taxon>Anthozoa</taxon>
        <taxon>Octocorallia</taxon>
        <taxon>Malacalcyonacea</taxon>
        <taxon>Plexauridae</taxon>
        <taxon>Paramuricea</taxon>
    </lineage>
</organism>
<feature type="compositionally biased region" description="Polar residues" evidence="1">
    <location>
        <begin position="596"/>
        <end position="613"/>
    </location>
</feature>
<feature type="region of interest" description="Disordered" evidence="1">
    <location>
        <begin position="537"/>
        <end position="708"/>
    </location>
</feature>
<dbReference type="Pfam" id="PF00169">
    <property type="entry name" value="PH"/>
    <property type="match status" value="1"/>
</dbReference>
<dbReference type="SMART" id="SM00233">
    <property type="entry name" value="PH"/>
    <property type="match status" value="1"/>
</dbReference>
<feature type="compositionally biased region" description="Polar residues" evidence="1">
    <location>
        <begin position="621"/>
        <end position="636"/>
    </location>
</feature>
<gene>
    <name evidence="2" type="ORF">PACLA_8A024938</name>
</gene>